<organism evidence="2 3">
    <name type="scientific">Streptomyces venezuelae</name>
    <dbReference type="NCBI Taxonomy" id="54571"/>
    <lineage>
        <taxon>Bacteria</taxon>
        <taxon>Bacillati</taxon>
        <taxon>Actinomycetota</taxon>
        <taxon>Actinomycetes</taxon>
        <taxon>Kitasatosporales</taxon>
        <taxon>Streptomycetaceae</taxon>
        <taxon>Streptomyces</taxon>
    </lineage>
</organism>
<gene>
    <name evidence="2" type="ORF">DEJ46_36945</name>
</gene>
<evidence type="ECO:0000313" key="2">
    <source>
        <dbReference type="EMBL" id="QES24012.1"/>
    </source>
</evidence>
<dbReference type="SUPFAM" id="SSF52821">
    <property type="entry name" value="Rhodanese/Cell cycle control phosphatase"/>
    <property type="match status" value="1"/>
</dbReference>
<proteinExistence type="predicted"/>
<protein>
    <submittedName>
        <fullName evidence="2">Sulfurtransferase</fullName>
    </submittedName>
</protein>
<dbReference type="InterPro" id="IPR036873">
    <property type="entry name" value="Rhodanese-like_dom_sf"/>
</dbReference>
<keyword evidence="2" id="KW-0808">Transferase</keyword>
<accession>A0A5P2B0E5</accession>
<dbReference type="SMART" id="SM00450">
    <property type="entry name" value="RHOD"/>
    <property type="match status" value="1"/>
</dbReference>
<dbReference type="InterPro" id="IPR001763">
    <property type="entry name" value="Rhodanese-like_dom"/>
</dbReference>
<evidence type="ECO:0000313" key="3">
    <source>
        <dbReference type="Proteomes" id="UP000324106"/>
    </source>
</evidence>
<dbReference type="Pfam" id="PF00581">
    <property type="entry name" value="Rhodanese"/>
    <property type="match status" value="1"/>
</dbReference>
<dbReference type="Gene3D" id="3.40.250.10">
    <property type="entry name" value="Rhodanese-like domain"/>
    <property type="match status" value="1"/>
</dbReference>
<dbReference type="GO" id="GO:0016740">
    <property type="term" value="F:transferase activity"/>
    <property type="evidence" value="ECO:0007669"/>
    <property type="project" value="UniProtKB-KW"/>
</dbReference>
<sequence length="108" mass="10934">MAREVDLDTFAAAWSAGAVVLDVREPEEYRAAHVPGAHLAPLSTLGAAPPRVPEGRTVYVICASGNRSQWVADRLAAAGMDALSVAGGTRGWAGAGRPVVTGSAPGAV</sequence>
<name>A0A5P2B0E5_STRVZ</name>
<reference evidence="2 3" key="1">
    <citation type="submission" date="2018-05" db="EMBL/GenBank/DDBJ databases">
        <title>Streptomyces venezuelae.</title>
        <authorList>
            <person name="Kim W."/>
            <person name="Lee N."/>
            <person name="Cho B.-K."/>
        </authorList>
    </citation>
    <scope>NUCLEOTIDE SEQUENCE [LARGE SCALE GENOMIC DNA]</scope>
    <source>
        <strain evidence="2 3">ATCC 15068</strain>
    </source>
</reference>
<dbReference type="PANTHER" id="PTHR43031:SF1">
    <property type="entry name" value="PYRIDINE NUCLEOTIDE-DISULPHIDE OXIDOREDUCTASE"/>
    <property type="match status" value="1"/>
</dbReference>
<dbReference type="RefSeq" id="WP_150273386.1">
    <property type="nucleotide sequence ID" value="NZ_CP029194.1"/>
</dbReference>
<dbReference type="InterPro" id="IPR050229">
    <property type="entry name" value="GlpE_sulfurtransferase"/>
</dbReference>
<dbReference type="Proteomes" id="UP000324106">
    <property type="component" value="Chromosome"/>
</dbReference>
<evidence type="ECO:0000259" key="1">
    <source>
        <dbReference type="PROSITE" id="PS50206"/>
    </source>
</evidence>
<dbReference type="OrthoDB" id="9800872at2"/>
<dbReference type="PROSITE" id="PS50206">
    <property type="entry name" value="RHODANESE_3"/>
    <property type="match status" value="1"/>
</dbReference>
<dbReference type="EMBL" id="CP029194">
    <property type="protein sequence ID" value="QES24012.1"/>
    <property type="molecule type" value="Genomic_DNA"/>
</dbReference>
<dbReference type="AlphaFoldDB" id="A0A5P2B0E5"/>
<dbReference type="CDD" id="cd00158">
    <property type="entry name" value="RHOD"/>
    <property type="match status" value="1"/>
</dbReference>
<dbReference type="PANTHER" id="PTHR43031">
    <property type="entry name" value="FAD-DEPENDENT OXIDOREDUCTASE"/>
    <property type="match status" value="1"/>
</dbReference>
<feature type="domain" description="Rhodanese" evidence="1">
    <location>
        <begin position="16"/>
        <end position="101"/>
    </location>
</feature>